<protein>
    <recommendedName>
        <fullName evidence="4">UDP-N-acetylmuramyl pentapeptide phosphotransferase/UDP-N-acetylglucosamine-1-phosphate transferase</fullName>
    </recommendedName>
</protein>
<dbReference type="Proteomes" id="UP000190625">
    <property type="component" value="Unassembled WGS sequence"/>
</dbReference>
<evidence type="ECO:0008006" key="4">
    <source>
        <dbReference type="Google" id="ProtNLM"/>
    </source>
</evidence>
<keyword evidence="1" id="KW-0812">Transmembrane</keyword>
<dbReference type="OrthoDB" id="2679245at2"/>
<proteinExistence type="predicted"/>
<dbReference type="EMBL" id="FUWM01000017">
    <property type="protein sequence ID" value="SJZ85209.1"/>
    <property type="molecule type" value="Genomic_DNA"/>
</dbReference>
<feature type="transmembrane region" description="Helical" evidence="1">
    <location>
        <begin position="165"/>
        <end position="191"/>
    </location>
</feature>
<evidence type="ECO:0000313" key="2">
    <source>
        <dbReference type="EMBL" id="SJZ85209.1"/>
    </source>
</evidence>
<feature type="transmembrane region" description="Helical" evidence="1">
    <location>
        <begin position="41"/>
        <end position="60"/>
    </location>
</feature>
<feature type="transmembrane region" description="Helical" evidence="1">
    <location>
        <begin position="104"/>
        <end position="127"/>
    </location>
</feature>
<feature type="transmembrane region" description="Helical" evidence="1">
    <location>
        <begin position="134"/>
        <end position="153"/>
    </location>
</feature>
<keyword evidence="3" id="KW-1185">Reference proteome</keyword>
<sequence length="266" mass="29849">MLFLFSLALMLTYIGYPLTKHFLVRYHLVIENYSGNQLPVGYGILLVINAIIILAIGQTINIYPRQLSLSFLFLISVVALVGLLDDYFGDGTNRGFSGHLGKLFYDFEITTGLLKVILIGVAAFLIVNRLNSDLFLLGVNFLVIVLMTNFINLLDLRPGRALKGFIIIILITGLFFNKLIMPLLAMTLILLPIDLREEAMLGDVGSNFLGSFLGLSLVFSLESIYKLILISFLLLIHLYTEKYSLTEFISQNKLLNYLDELGRSKP</sequence>
<dbReference type="RefSeq" id="WP_078810432.1">
    <property type="nucleotide sequence ID" value="NZ_FUWM01000017.1"/>
</dbReference>
<dbReference type="STRING" id="142842.SAMN02745118_01996"/>
<evidence type="ECO:0000256" key="1">
    <source>
        <dbReference type="SAM" id="Phobius"/>
    </source>
</evidence>
<keyword evidence="1" id="KW-0472">Membrane</keyword>
<organism evidence="2 3">
    <name type="scientific">Selenihalanaerobacter shriftii</name>
    <dbReference type="NCBI Taxonomy" id="142842"/>
    <lineage>
        <taxon>Bacteria</taxon>
        <taxon>Bacillati</taxon>
        <taxon>Bacillota</taxon>
        <taxon>Clostridia</taxon>
        <taxon>Halanaerobiales</taxon>
        <taxon>Halobacteroidaceae</taxon>
        <taxon>Selenihalanaerobacter</taxon>
    </lineage>
</organism>
<name>A0A1T4P184_9FIRM</name>
<evidence type="ECO:0000313" key="3">
    <source>
        <dbReference type="Proteomes" id="UP000190625"/>
    </source>
</evidence>
<dbReference type="AlphaFoldDB" id="A0A1T4P184"/>
<accession>A0A1T4P184</accession>
<keyword evidence="1" id="KW-1133">Transmembrane helix</keyword>
<reference evidence="3" key="1">
    <citation type="submission" date="2017-02" db="EMBL/GenBank/DDBJ databases">
        <authorList>
            <person name="Varghese N."/>
            <person name="Submissions S."/>
        </authorList>
    </citation>
    <scope>NUCLEOTIDE SEQUENCE [LARGE SCALE GENOMIC DNA]</scope>
    <source>
        <strain evidence="3">ATCC BAA-73</strain>
    </source>
</reference>
<feature type="transmembrane region" description="Helical" evidence="1">
    <location>
        <begin position="212"/>
        <end position="239"/>
    </location>
</feature>
<gene>
    <name evidence="2" type="ORF">SAMN02745118_01996</name>
</gene>
<feature type="transmembrane region" description="Helical" evidence="1">
    <location>
        <begin position="67"/>
        <end position="84"/>
    </location>
</feature>